<dbReference type="PANTHER" id="PTHR23278">
    <property type="entry name" value="SIDESTEP PROTEIN"/>
    <property type="match status" value="1"/>
</dbReference>
<dbReference type="SMART" id="SM00408">
    <property type="entry name" value="IGc2"/>
    <property type="match status" value="3"/>
</dbReference>
<organism evidence="4 5">
    <name type="scientific">Dermatophagoides farinae</name>
    <name type="common">American house dust mite</name>
    <dbReference type="NCBI Taxonomy" id="6954"/>
    <lineage>
        <taxon>Eukaryota</taxon>
        <taxon>Metazoa</taxon>
        <taxon>Ecdysozoa</taxon>
        <taxon>Arthropoda</taxon>
        <taxon>Chelicerata</taxon>
        <taxon>Arachnida</taxon>
        <taxon>Acari</taxon>
        <taxon>Acariformes</taxon>
        <taxon>Sarcoptiformes</taxon>
        <taxon>Astigmata</taxon>
        <taxon>Psoroptidia</taxon>
        <taxon>Analgoidea</taxon>
        <taxon>Pyroglyphidae</taxon>
        <taxon>Dermatophagoidinae</taxon>
        <taxon>Dermatophagoides</taxon>
    </lineage>
</organism>
<feature type="compositionally biased region" description="Low complexity" evidence="1">
    <location>
        <begin position="1"/>
        <end position="22"/>
    </location>
</feature>
<reference evidence="4" key="1">
    <citation type="submission" date="2013-05" db="EMBL/GenBank/DDBJ databases">
        <authorList>
            <person name="Yim A.K.Y."/>
            <person name="Chan T.F."/>
            <person name="Ji K.M."/>
            <person name="Liu X.Y."/>
            <person name="Zhou J.W."/>
            <person name="Li R.Q."/>
            <person name="Yang K.Y."/>
            <person name="Li J."/>
            <person name="Li M."/>
            <person name="Law P.T.W."/>
            <person name="Wu Y.L."/>
            <person name="Cai Z.L."/>
            <person name="Qin H."/>
            <person name="Bao Y."/>
            <person name="Leung R.K.K."/>
            <person name="Ng P.K.S."/>
            <person name="Zou J."/>
            <person name="Zhong X.J."/>
            <person name="Ran P.X."/>
            <person name="Zhong N.S."/>
            <person name="Liu Z.G."/>
            <person name="Tsui S.K.W."/>
        </authorList>
    </citation>
    <scope>NUCLEOTIDE SEQUENCE</scope>
    <source>
        <strain evidence="4">Derf</strain>
        <tissue evidence="4">Whole organism</tissue>
    </source>
</reference>
<accession>A0A922I2C9</accession>
<feature type="transmembrane region" description="Helical" evidence="2">
    <location>
        <begin position="835"/>
        <end position="857"/>
    </location>
</feature>
<comment type="caution">
    <text evidence="4">The sequence shown here is derived from an EMBL/GenBank/DDBJ whole genome shotgun (WGS) entry which is preliminary data.</text>
</comment>
<evidence type="ECO:0000313" key="5">
    <source>
        <dbReference type="Proteomes" id="UP000790347"/>
    </source>
</evidence>
<name>A0A922I2C9_DERFA</name>
<feature type="compositionally biased region" description="Basic residues" evidence="1">
    <location>
        <begin position="871"/>
        <end position="880"/>
    </location>
</feature>
<reference evidence="4" key="2">
    <citation type="journal article" date="2022" name="Res Sq">
        <title>Comparative Genomics Reveals Insights into the Divergent Evolution of Astigmatic Mites and Household Pest Adaptations.</title>
        <authorList>
            <person name="Xiong Q."/>
            <person name="Wan A.T.-Y."/>
            <person name="Liu X.-Y."/>
            <person name="Fung C.S.-H."/>
            <person name="Xiao X."/>
            <person name="Malainual N."/>
            <person name="Hou J."/>
            <person name="Wang L."/>
            <person name="Wang M."/>
            <person name="Yang K."/>
            <person name="Cui Y."/>
            <person name="Leung E."/>
            <person name="Nong W."/>
            <person name="Shin S.-K."/>
            <person name="Au S."/>
            <person name="Jeong K.Y."/>
            <person name="Chew F.T."/>
            <person name="Hui J."/>
            <person name="Leung T.F."/>
            <person name="Tungtrongchitr A."/>
            <person name="Zhong N."/>
            <person name="Liu Z."/>
            <person name="Tsui S."/>
        </authorList>
    </citation>
    <scope>NUCLEOTIDE SEQUENCE</scope>
    <source>
        <strain evidence="4">Derf</strain>
        <tissue evidence="4">Whole organism</tissue>
    </source>
</reference>
<keyword evidence="2" id="KW-0472">Membrane</keyword>
<gene>
    <name evidence="4" type="ORF">DERF_008437</name>
</gene>
<dbReference type="Pfam" id="PF13927">
    <property type="entry name" value="Ig_3"/>
    <property type="match status" value="1"/>
</dbReference>
<feature type="region of interest" description="Disordered" evidence="1">
    <location>
        <begin position="656"/>
        <end position="680"/>
    </location>
</feature>
<feature type="compositionally biased region" description="Basic and acidic residues" evidence="1">
    <location>
        <begin position="881"/>
        <end position="895"/>
    </location>
</feature>
<feature type="compositionally biased region" description="Acidic residues" evidence="1">
    <location>
        <begin position="660"/>
        <end position="675"/>
    </location>
</feature>
<feature type="region of interest" description="Disordered" evidence="1">
    <location>
        <begin position="1"/>
        <end position="24"/>
    </location>
</feature>
<sequence>MTSLSTTSASASSSSSSSSSSSMENVKVMTSFTKDSDGQLQSTEIVELVKINQQFKMALPKDMGTVVVRIREDTRLPSDADMPMRFICKLPCKEQLQSQSQQQLDGAILTAINDSLSSSSLLSGSGGGSSSGGGGGVSTTTSIIYTAVDGGKVALPCNIIPPTIDDHVVLILWYKDDEFEPIYTIDARKDPLEKARIIASPNLIDRVYFNQHNQPAFLQIDPVQTKDAGEYRCRVDFKKARTVNIVIQLKVIVPPEEPIISYKYSQSTSHPLKGLIGPFNEGDRLVLVCTSFGGKPRPTLTWWKDYSIIDDSFEYKSKDVTTNELVIESLARHHLLSIFTCQSSNNNITIASSASITIDLNLKPLEIKIHQISSSLLANNDAKFECKSFGSKPKARLYWMFDNVRYDTTLQGDMQTISIISLPLKRENNGHILSYVPELTLQLGTTTISLNTIQEGNDIYFDCILDANPMPTTPLIWRFNDEILEPRQGIIQSNYSLVLQNVRRHMSGDYKCEATNQHGTRTSNSIILNIRFAPYCKFKSTLAYGLSLFESNALVCEVDSNPMPSSFQWKFEKQIELTTVHSYNYSSLLYYMPNSTHHYGTIECIAKNDVGMQQIPCKYHIIDSGPPNFPFYCQLYNQSIDKITIKCTSENDYQIISNDNVDDDGDGDNDDDDDEQQPKHKQYLSSSEMTIDNQYNHQQQQQQQQQSAKIGQTIFVHPTTHYIAEIYDKHGQLLQNLTLNPPMPFSNISTLINQTRKTSSTSMTMFNFQIDHLIESSNYKIKIYALNTKGTSDHRWINAQTLRKAEKYIYNNSKNFTTDTTGLLFTNYAMNHIKIIMVSVCGSLTIMLIVIVIAISYMSKFCQRIRNNNNNKKKNYGRKLKNGDNFKIHGDKNDDNDNNDDDDEIGLNVMNNHQRNDVCSNVDMNITNGTMINTTTTTLNVGCGGGGAGGIVNDNADNNSGHHHHHHNNNNHHGGGGGGGYGTLDNLAIPTVYTETNVICNEYYSNLLAGFSAKDNKSNMELLSLDLYSMNPAIAHGGHHTGHHHHNHHHHLNNKGPPDLIPTFYYNPSTSTNSDDCTTIADTDRTDLMSSINT</sequence>
<feature type="region of interest" description="Disordered" evidence="1">
    <location>
        <begin position="868"/>
        <end position="905"/>
    </location>
</feature>
<feature type="compositionally biased region" description="Basic residues" evidence="1">
    <location>
        <begin position="961"/>
        <end position="970"/>
    </location>
</feature>
<feature type="region of interest" description="Disordered" evidence="1">
    <location>
        <begin position="1039"/>
        <end position="1060"/>
    </location>
</feature>
<dbReference type="CDD" id="cd00096">
    <property type="entry name" value="Ig"/>
    <property type="match status" value="1"/>
</dbReference>
<keyword evidence="5" id="KW-1185">Reference proteome</keyword>
<dbReference type="PROSITE" id="PS50835">
    <property type="entry name" value="IG_LIKE"/>
    <property type="match status" value="4"/>
</dbReference>
<dbReference type="InterPro" id="IPR003599">
    <property type="entry name" value="Ig_sub"/>
</dbReference>
<feature type="compositionally biased region" description="Acidic residues" evidence="1">
    <location>
        <begin position="896"/>
        <end position="905"/>
    </location>
</feature>
<dbReference type="EMBL" id="ASGP02000003">
    <property type="protein sequence ID" value="KAH9517807.1"/>
    <property type="molecule type" value="Genomic_DNA"/>
</dbReference>
<dbReference type="Proteomes" id="UP000790347">
    <property type="component" value="Unassembled WGS sequence"/>
</dbReference>
<dbReference type="AlphaFoldDB" id="A0A922I2C9"/>
<dbReference type="PANTHER" id="PTHR23278:SF19">
    <property type="entry name" value="OBSCURIN"/>
    <property type="match status" value="1"/>
</dbReference>
<evidence type="ECO:0000256" key="1">
    <source>
        <dbReference type="SAM" id="MobiDB-lite"/>
    </source>
</evidence>
<dbReference type="Gene3D" id="2.60.40.10">
    <property type="entry name" value="Immunoglobulins"/>
    <property type="match status" value="4"/>
</dbReference>
<dbReference type="InterPro" id="IPR036179">
    <property type="entry name" value="Ig-like_dom_sf"/>
</dbReference>
<feature type="region of interest" description="Disordered" evidence="1">
    <location>
        <begin position="954"/>
        <end position="977"/>
    </location>
</feature>
<feature type="domain" description="Ig-like" evidence="3">
    <location>
        <begin position="437"/>
        <end position="527"/>
    </location>
</feature>
<dbReference type="SMART" id="SM00409">
    <property type="entry name" value="IG"/>
    <property type="match status" value="3"/>
</dbReference>
<feature type="domain" description="Ig-like" evidence="3">
    <location>
        <begin position="149"/>
        <end position="244"/>
    </location>
</feature>
<evidence type="ECO:0000259" key="3">
    <source>
        <dbReference type="PROSITE" id="PS50835"/>
    </source>
</evidence>
<feature type="domain" description="Ig-like" evidence="3">
    <location>
        <begin position="534"/>
        <end position="608"/>
    </location>
</feature>
<keyword evidence="2" id="KW-1133">Transmembrane helix</keyword>
<dbReference type="InterPro" id="IPR007110">
    <property type="entry name" value="Ig-like_dom"/>
</dbReference>
<feature type="compositionally biased region" description="Basic residues" evidence="1">
    <location>
        <begin position="1039"/>
        <end position="1053"/>
    </location>
</feature>
<dbReference type="SUPFAM" id="SSF48726">
    <property type="entry name" value="Immunoglobulin"/>
    <property type="match status" value="3"/>
</dbReference>
<keyword evidence="2" id="KW-0812">Transmembrane</keyword>
<dbReference type="InterPro" id="IPR013783">
    <property type="entry name" value="Ig-like_fold"/>
</dbReference>
<evidence type="ECO:0000313" key="4">
    <source>
        <dbReference type="EMBL" id="KAH9517807.1"/>
    </source>
</evidence>
<protein>
    <recommendedName>
        <fullName evidence="3">Ig-like domain-containing protein</fullName>
    </recommendedName>
</protein>
<feature type="domain" description="Ig-like" evidence="3">
    <location>
        <begin position="271"/>
        <end position="357"/>
    </location>
</feature>
<evidence type="ECO:0000256" key="2">
    <source>
        <dbReference type="SAM" id="Phobius"/>
    </source>
</evidence>
<dbReference type="InterPro" id="IPR003598">
    <property type="entry name" value="Ig_sub2"/>
</dbReference>
<proteinExistence type="predicted"/>